<proteinExistence type="predicted"/>
<accession>A0A914KG37</accession>
<sequence length="52" mass="6114">MTRVKGCKNRTKGKEKGHFSRQDQKYTKKYKGAFLVKSRHDILKNGEKRSTD</sequence>
<dbReference type="AlphaFoldDB" id="A0A914KG37"/>
<evidence type="ECO:0000313" key="2">
    <source>
        <dbReference type="Proteomes" id="UP000887563"/>
    </source>
</evidence>
<keyword evidence="2" id="KW-1185">Reference proteome</keyword>
<evidence type="ECO:0000256" key="1">
    <source>
        <dbReference type="SAM" id="MobiDB-lite"/>
    </source>
</evidence>
<reference evidence="3" key="1">
    <citation type="submission" date="2022-11" db="UniProtKB">
        <authorList>
            <consortium name="WormBaseParasite"/>
        </authorList>
    </citation>
    <scope>IDENTIFICATION</scope>
</reference>
<organism evidence="2 3">
    <name type="scientific">Meloidogyne incognita</name>
    <name type="common">Southern root-knot nematode worm</name>
    <name type="synonym">Oxyuris incognita</name>
    <dbReference type="NCBI Taxonomy" id="6306"/>
    <lineage>
        <taxon>Eukaryota</taxon>
        <taxon>Metazoa</taxon>
        <taxon>Ecdysozoa</taxon>
        <taxon>Nematoda</taxon>
        <taxon>Chromadorea</taxon>
        <taxon>Rhabditida</taxon>
        <taxon>Tylenchina</taxon>
        <taxon>Tylenchomorpha</taxon>
        <taxon>Tylenchoidea</taxon>
        <taxon>Meloidogynidae</taxon>
        <taxon>Meloidogyninae</taxon>
        <taxon>Meloidogyne</taxon>
        <taxon>Meloidogyne incognita group</taxon>
    </lineage>
</organism>
<dbReference type="Proteomes" id="UP000887563">
    <property type="component" value="Unplaced"/>
</dbReference>
<feature type="compositionally biased region" description="Basic and acidic residues" evidence="1">
    <location>
        <begin position="12"/>
        <end position="26"/>
    </location>
</feature>
<feature type="compositionally biased region" description="Basic residues" evidence="1">
    <location>
        <begin position="1"/>
        <end position="11"/>
    </location>
</feature>
<dbReference type="WBParaSite" id="Minc3s00004g00285">
    <property type="protein sequence ID" value="Minc3s00004g00285"/>
    <property type="gene ID" value="Minc3s00004g00285"/>
</dbReference>
<protein>
    <submittedName>
        <fullName evidence="3">Uncharacterized protein</fullName>
    </submittedName>
</protein>
<feature type="region of interest" description="Disordered" evidence="1">
    <location>
        <begin position="1"/>
        <end position="27"/>
    </location>
</feature>
<evidence type="ECO:0000313" key="3">
    <source>
        <dbReference type="WBParaSite" id="Minc3s00004g00285"/>
    </source>
</evidence>
<name>A0A914KG37_MELIC</name>